<sequence length="377" mass="44650">MEFLHHCLRISYTYLCLRTTTLKPSRGPQRKSFGVPHLAMNLTRHVPKIIIDTLHEVNVSQQGCFSHDRQSRNEHSKPVLQVKEHSARAPLLCPIFTPTMNEDFNRDNDDNSDYDPFIKYDYRPNIYHRDLDIFQDNKRNRLTIREWLAFRIQNRSCKTKTLLPLRRLFQQFLVHGYTMLESERLQWIHGNQPKLRVSKYKSLNEEGDQSNTHDSSTGKRVFLPYTYVGGRRFMDQLYYDEMTISSKVGFPDLFITFTCNPNWPKIQRILRPLGLKSQDRPDVISRIFKIKFDQLLSYLTKKGVLGKVLAYTYTIEFQKRGLPHANILIFLHPSNKYLRPEDIDRIISAEVPDPLKEPKLYNLVKTHMVHWPCDWKI</sequence>
<dbReference type="Pfam" id="PF14214">
    <property type="entry name" value="Helitron_like_N"/>
    <property type="match status" value="1"/>
</dbReference>
<reference evidence="2 3" key="1">
    <citation type="journal article" date="2022" name="Nat. Genet.">
        <title>Improved pea reference genome and pan-genome highlight genomic features and evolutionary characteristics.</title>
        <authorList>
            <person name="Yang T."/>
            <person name="Liu R."/>
            <person name="Luo Y."/>
            <person name="Hu S."/>
            <person name="Wang D."/>
            <person name="Wang C."/>
            <person name="Pandey M.K."/>
            <person name="Ge S."/>
            <person name="Xu Q."/>
            <person name="Li N."/>
            <person name="Li G."/>
            <person name="Huang Y."/>
            <person name="Saxena R.K."/>
            <person name="Ji Y."/>
            <person name="Li M."/>
            <person name="Yan X."/>
            <person name="He Y."/>
            <person name="Liu Y."/>
            <person name="Wang X."/>
            <person name="Xiang C."/>
            <person name="Varshney R.K."/>
            <person name="Ding H."/>
            <person name="Gao S."/>
            <person name="Zong X."/>
        </authorList>
    </citation>
    <scope>NUCLEOTIDE SEQUENCE [LARGE SCALE GENOMIC DNA]</scope>
    <source>
        <strain evidence="2 3">cv. Zhongwan 6</strain>
    </source>
</reference>
<comment type="caution">
    <text evidence="2">The sequence shown here is derived from an EMBL/GenBank/DDBJ whole genome shotgun (WGS) entry which is preliminary data.</text>
</comment>
<dbReference type="Proteomes" id="UP001058974">
    <property type="component" value="Chromosome 5"/>
</dbReference>
<protein>
    <recommendedName>
        <fullName evidence="1">Helitron helicase-like domain-containing protein</fullName>
    </recommendedName>
</protein>
<dbReference type="Gramene" id="Psat05G0105500-T1">
    <property type="protein sequence ID" value="KAI5403741.1"/>
    <property type="gene ID" value="KIW84_051055"/>
</dbReference>
<organism evidence="2 3">
    <name type="scientific">Pisum sativum</name>
    <name type="common">Garden pea</name>
    <name type="synonym">Lathyrus oleraceus</name>
    <dbReference type="NCBI Taxonomy" id="3888"/>
    <lineage>
        <taxon>Eukaryota</taxon>
        <taxon>Viridiplantae</taxon>
        <taxon>Streptophyta</taxon>
        <taxon>Embryophyta</taxon>
        <taxon>Tracheophyta</taxon>
        <taxon>Spermatophyta</taxon>
        <taxon>Magnoliopsida</taxon>
        <taxon>eudicotyledons</taxon>
        <taxon>Gunneridae</taxon>
        <taxon>Pentapetalae</taxon>
        <taxon>rosids</taxon>
        <taxon>fabids</taxon>
        <taxon>Fabales</taxon>
        <taxon>Fabaceae</taxon>
        <taxon>Papilionoideae</taxon>
        <taxon>50 kb inversion clade</taxon>
        <taxon>NPAAA clade</taxon>
        <taxon>Hologalegina</taxon>
        <taxon>IRL clade</taxon>
        <taxon>Fabeae</taxon>
        <taxon>Lathyrus</taxon>
    </lineage>
</organism>
<dbReference type="EMBL" id="JAMSHJ010000005">
    <property type="protein sequence ID" value="KAI5403741.1"/>
    <property type="molecule type" value="Genomic_DNA"/>
</dbReference>
<dbReference type="PANTHER" id="PTHR45786">
    <property type="entry name" value="DNA BINDING PROTEIN-LIKE"/>
    <property type="match status" value="1"/>
</dbReference>
<evidence type="ECO:0000313" key="3">
    <source>
        <dbReference type="Proteomes" id="UP001058974"/>
    </source>
</evidence>
<dbReference type="PANTHER" id="PTHR45786:SF66">
    <property type="entry name" value="HOOK MOTIF PROTEIN, PUTATIVE-RELATED"/>
    <property type="match status" value="1"/>
</dbReference>
<dbReference type="InterPro" id="IPR025476">
    <property type="entry name" value="Helitron_helicase-like"/>
</dbReference>
<evidence type="ECO:0000313" key="2">
    <source>
        <dbReference type="EMBL" id="KAI5403741.1"/>
    </source>
</evidence>
<gene>
    <name evidence="2" type="ORF">KIW84_051055</name>
</gene>
<accession>A0A9D4WNH6</accession>
<proteinExistence type="predicted"/>
<dbReference type="AlphaFoldDB" id="A0A9D4WNH6"/>
<name>A0A9D4WNH6_PEA</name>
<feature type="domain" description="Helitron helicase-like" evidence="1">
    <location>
        <begin position="147"/>
        <end position="329"/>
    </location>
</feature>
<evidence type="ECO:0000259" key="1">
    <source>
        <dbReference type="Pfam" id="PF14214"/>
    </source>
</evidence>
<keyword evidence="3" id="KW-1185">Reference proteome</keyword>